<accession>A0ABS8VKT4</accession>
<name>A0ABS8VKT4_DATST</name>
<keyword evidence="2" id="KW-1185">Reference proteome</keyword>
<proteinExistence type="predicted"/>
<gene>
    <name evidence="1" type="ORF">HAX54_039093</name>
</gene>
<protein>
    <submittedName>
        <fullName evidence="1">Uncharacterized protein</fullName>
    </submittedName>
</protein>
<feature type="non-terminal residue" evidence="1">
    <location>
        <position position="55"/>
    </location>
</feature>
<evidence type="ECO:0000313" key="2">
    <source>
        <dbReference type="Proteomes" id="UP000823775"/>
    </source>
</evidence>
<evidence type="ECO:0000313" key="1">
    <source>
        <dbReference type="EMBL" id="MCE0481389.1"/>
    </source>
</evidence>
<comment type="caution">
    <text evidence="1">The sequence shown here is derived from an EMBL/GenBank/DDBJ whole genome shotgun (WGS) entry which is preliminary data.</text>
</comment>
<dbReference type="EMBL" id="JACEIK010005387">
    <property type="protein sequence ID" value="MCE0481389.1"/>
    <property type="molecule type" value="Genomic_DNA"/>
</dbReference>
<reference evidence="1 2" key="1">
    <citation type="journal article" date="2021" name="BMC Genomics">
        <title>Datura genome reveals duplications of psychoactive alkaloid biosynthetic genes and high mutation rate following tissue culture.</title>
        <authorList>
            <person name="Rajewski A."/>
            <person name="Carter-House D."/>
            <person name="Stajich J."/>
            <person name="Litt A."/>
        </authorList>
    </citation>
    <scope>NUCLEOTIDE SEQUENCE [LARGE SCALE GENOMIC DNA]</scope>
    <source>
        <strain evidence="1">AR-01</strain>
    </source>
</reference>
<organism evidence="1 2">
    <name type="scientific">Datura stramonium</name>
    <name type="common">Jimsonweed</name>
    <name type="synonym">Common thornapple</name>
    <dbReference type="NCBI Taxonomy" id="4076"/>
    <lineage>
        <taxon>Eukaryota</taxon>
        <taxon>Viridiplantae</taxon>
        <taxon>Streptophyta</taxon>
        <taxon>Embryophyta</taxon>
        <taxon>Tracheophyta</taxon>
        <taxon>Spermatophyta</taxon>
        <taxon>Magnoliopsida</taxon>
        <taxon>eudicotyledons</taxon>
        <taxon>Gunneridae</taxon>
        <taxon>Pentapetalae</taxon>
        <taxon>asterids</taxon>
        <taxon>lamiids</taxon>
        <taxon>Solanales</taxon>
        <taxon>Solanaceae</taxon>
        <taxon>Solanoideae</taxon>
        <taxon>Datureae</taxon>
        <taxon>Datura</taxon>
    </lineage>
</organism>
<sequence length="55" mass="6458">MEAYYLSFKGKRSITTEDLFEVESFKDDFPNIYNQIGIWDLGPFTVPMGPYFPEL</sequence>
<dbReference type="Proteomes" id="UP000823775">
    <property type="component" value="Unassembled WGS sequence"/>
</dbReference>